<gene>
    <name evidence="1" type="ORF">D5086_024989</name>
</gene>
<evidence type="ECO:0000313" key="2">
    <source>
        <dbReference type="Proteomes" id="UP000309997"/>
    </source>
</evidence>
<organism evidence="1 2">
    <name type="scientific">Populus alba</name>
    <name type="common">White poplar</name>
    <dbReference type="NCBI Taxonomy" id="43335"/>
    <lineage>
        <taxon>Eukaryota</taxon>
        <taxon>Viridiplantae</taxon>
        <taxon>Streptophyta</taxon>
        <taxon>Embryophyta</taxon>
        <taxon>Tracheophyta</taxon>
        <taxon>Spermatophyta</taxon>
        <taxon>Magnoliopsida</taxon>
        <taxon>eudicotyledons</taxon>
        <taxon>Gunneridae</taxon>
        <taxon>Pentapetalae</taxon>
        <taxon>rosids</taxon>
        <taxon>fabids</taxon>
        <taxon>Malpighiales</taxon>
        <taxon>Salicaceae</taxon>
        <taxon>Saliceae</taxon>
        <taxon>Populus</taxon>
    </lineage>
</organism>
<name>A0ACC4B7Q2_POPAL</name>
<protein>
    <submittedName>
        <fullName evidence="1">Uncharacterized protein</fullName>
    </submittedName>
</protein>
<accession>A0ACC4B7Q2</accession>
<sequence length="243" mass="27045">MAVKIRLARLGCKNRAFYRIVAADSHTPRDGKHLQVLGFYDPLAAKGDARRLGLNVDLVKYWLSVGAQPTDTVRGILMRAGLVSPPPMVVMGQKKGPSGDTSNPEKMITQFLYEKPVVSITEHILECTLEILSCLLLVYTSNEAPDIRTYERPLLRPCLRTFGLRFMGALLIYFGLVRVKKQEIGHCLPAGAQASDPVRRLLVRAGPLPLPPLEVTGMHRLTTCYGSFSSFIWLYPLSVYHPV</sequence>
<comment type="caution">
    <text evidence="1">The sequence shown here is derived from an EMBL/GenBank/DDBJ whole genome shotgun (WGS) entry which is preliminary data.</text>
</comment>
<dbReference type="Proteomes" id="UP000309997">
    <property type="component" value="Unassembled WGS sequence"/>
</dbReference>
<evidence type="ECO:0000313" key="1">
    <source>
        <dbReference type="EMBL" id="KAL3574376.1"/>
    </source>
</evidence>
<keyword evidence="2" id="KW-1185">Reference proteome</keyword>
<reference evidence="1 2" key="1">
    <citation type="journal article" date="2024" name="Plant Biotechnol. J.">
        <title>Genome and CRISPR/Cas9 system of a widespread forest tree (Populus alba) in the world.</title>
        <authorList>
            <person name="Liu Y.J."/>
            <person name="Jiang P.F."/>
            <person name="Han X.M."/>
            <person name="Li X.Y."/>
            <person name="Wang H.M."/>
            <person name="Wang Y.J."/>
            <person name="Wang X.X."/>
            <person name="Zeng Q.Y."/>
        </authorList>
    </citation>
    <scope>NUCLEOTIDE SEQUENCE [LARGE SCALE GENOMIC DNA]</scope>
    <source>
        <strain evidence="2">cv. PAL-ZL1</strain>
    </source>
</reference>
<proteinExistence type="predicted"/>
<dbReference type="EMBL" id="RCHU02000013">
    <property type="protein sequence ID" value="KAL3574376.1"/>
    <property type="molecule type" value="Genomic_DNA"/>
</dbReference>